<keyword evidence="3" id="KW-1185">Reference proteome</keyword>
<feature type="region of interest" description="Disordered" evidence="1">
    <location>
        <begin position="658"/>
        <end position="696"/>
    </location>
</feature>
<dbReference type="RefSeq" id="XP_018702454.1">
    <property type="nucleotide sequence ID" value="XM_018850414.1"/>
</dbReference>
<name>A0A167R4S2_CORFA</name>
<evidence type="ECO:0000313" key="2">
    <source>
        <dbReference type="EMBL" id="OAA58271.1"/>
    </source>
</evidence>
<evidence type="ECO:0000256" key="1">
    <source>
        <dbReference type="SAM" id="MobiDB-lite"/>
    </source>
</evidence>
<feature type="compositionally biased region" description="Polar residues" evidence="1">
    <location>
        <begin position="411"/>
        <end position="424"/>
    </location>
</feature>
<feature type="compositionally biased region" description="Polar residues" evidence="1">
    <location>
        <begin position="49"/>
        <end position="61"/>
    </location>
</feature>
<dbReference type="Proteomes" id="UP000076744">
    <property type="component" value="Unassembled WGS sequence"/>
</dbReference>
<feature type="region of interest" description="Disordered" evidence="1">
    <location>
        <begin position="396"/>
        <end position="443"/>
    </location>
</feature>
<feature type="region of interest" description="Disordered" evidence="1">
    <location>
        <begin position="7"/>
        <end position="91"/>
    </location>
</feature>
<feature type="region of interest" description="Disordered" evidence="1">
    <location>
        <begin position="619"/>
        <end position="643"/>
    </location>
</feature>
<accession>A0A167R4S2</accession>
<comment type="caution">
    <text evidence="2">The sequence shown here is derived from an EMBL/GenBank/DDBJ whole genome shotgun (WGS) entry which is preliminary data.</text>
</comment>
<dbReference type="OrthoDB" id="5325276at2759"/>
<feature type="compositionally biased region" description="Low complexity" evidence="1">
    <location>
        <begin position="15"/>
        <end position="27"/>
    </location>
</feature>
<gene>
    <name evidence="2" type="ORF">ISF_06810</name>
</gene>
<feature type="compositionally biased region" description="Acidic residues" evidence="1">
    <location>
        <begin position="685"/>
        <end position="696"/>
    </location>
</feature>
<sequence>MGFLAFLQRRQSDKTSSLSSPPSTITLQRSNASSATAKIRSRSDADLVSQYQQEYTYPPQHTGQIQQRRITTPTTPTGPTSTEFHHQQPRRRSDGGLLLLHAAATRPNVPSNSHSDAFLSRSGSVRSAVSRHVDLLDAQGQLGPSDFKARLQATGSREYGEDVAERNIGQNGLLLGSPAVQKFYATSGRSCSSPVPSLQGGSPRRQRRKHAHKEIILEQPEIEGSDSGAYRPGSRASSIYTARSMPITRARVTSISEPPVCTETRRASVASHVTVSSIGLPKLEEGGVREAVDADESDDAFPPSIPRFRRSEPQVPAIEPLPQRPASALGSVRRARQSVDVRSAYNMGLPIPRASPIDSMFHGDDRHRNLRSLQRQTLSVENMIRWRRTLGDELDADSDARSVATERATESRASQRQWSVTSTEPTERSSDASSLCCPRPASRATVTTSVDMRSLMDLEGSCEATDVDACSTTTDGSNVDAFVEKRRRRKAAAAEDKTLVFDEAEFFNGRGALPGLFDGIDDATPLAELDPSKGKGKGKRDRSQTLRVKQDDDEQVSPRSQPVSAPPTAPRTLPLEDAAPQPLEDDQCCSSAPGALVPRMYLTRRQRLLALGFDYDTDDDDDEDAFDQDSNKQSLAPPPQMVRPQQRLSIIVETPDDTAAAVSRRREAKRMSRGGGLRVRRVEPMPEEEGNLADME</sequence>
<dbReference type="EMBL" id="AZHB01000018">
    <property type="protein sequence ID" value="OAA58271.1"/>
    <property type="molecule type" value="Genomic_DNA"/>
</dbReference>
<proteinExistence type="predicted"/>
<organism evidence="2 3">
    <name type="scientific">Cordyceps fumosorosea (strain ARSEF 2679)</name>
    <name type="common">Isaria fumosorosea</name>
    <dbReference type="NCBI Taxonomy" id="1081104"/>
    <lineage>
        <taxon>Eukaryota</taxon>
        <taxon>Fungi</taxon>
        <taxon>Dikarya</taxon>
        <taxon>Ascomycota</taxon>
        <taxon>Pezizomycotina</taxon>
        <taxon>Sordariomycetes</taxon>
        <taxon>Hypocreomycetidae</taxon>
        <taxon>Hypocreales</taxon>
        <taxon>Cordycipitaceae</taxon>
        <taxon>Cordyceps</taxon>
    </lineage>
</organism>
<feature type="compositionally biased region" description="Polar residues" evidence="1">
    <location>
        <begin position="187"/>
        <end position="200"/>
    </location>
</feature>
<evidence type="ECO:0000313" key="3">
    <source>
        <dbReference type="Proteomes" id="UP000076744"/>
    </source>
</evidence>
<dbReference type="GeneID" id="30023102"/>
<reference evidence="2 3" key="1">
    <citation type="journal article" date="2016" name="Genome Biol. Evol.">
        <title>Divergent and convergent evolution of fungal pathogenicity.</title>
        <authorList>
            <person name="Shang Y."/>
            <person name="Xiao G."/>
            <person name="Zheng P."/>
            <person name="Cen K."/>
            <person name="Zhan S."/>
            <person name="Wang C."/>
        </authorList>
    </citation>
    <scope>NUCLEOTIDE SEQUENCE [LARGE SCALE GENOMIC DNA]</scope>
    <source>
        <strain evidence="2 3">ARSEF 2679</strain>
    </source>
</reference>
<feature type="compositionally biased region" description="Low complexity" evidence="1">
    <location>
        <begin position="62"/>
        <end position="80"/>
    </location>
</feature>
<feature type="region of interest" description="Disordered" evidence="1">
    <location>
        <begin position="524"/>
        <end position="593"/>
    </location>
</feature>
<feature type="region of interest" description="Disordered" evidence="1">
    <location>
        <begin position="187"/>
        <end position="213"/>
    </location>
</feature>
<protein>
    <submittedName>
        <fullName evidence="2">Uncharacterized protein</fullName>
    </submittedName>
</protein>
<feature type="compositionally biased region" description="Basic and acidic residues" evidence="1">
    <location>
        <begin position="541"/>
        <end position="550"/>
    </location>
</feature>
<dbReference type="AlphaFoldDB" id="A0A167R4S2"/>